<keyword evidence="2" id="KW-1185">Reference proteome</keyword>
<proteinExistence type="predicted"/>
<accession>A0ACC5R081</accession>
<comment type="caution">
    <text evidence="1">The sequence shown here is derived from an EMBL/GenBank/DDBJ whole genome shotgun (WGS) entry which is preliminary data.</text>
</comment>
<evidence type="ECO:0000313" key="2">
    <source>
        <dbReference type="Proteomes" id="UP000616151"/>
    </source>
</evidence>
<organism evidence="1 2">
    <name type="scientific">Taklimakanibacter albus</name>
    <dbReference type="NCBI Taxonomy" id="2800327"/>
    <lineage>
        <taxon>Bacteria</taxon>
        <taxon>Pseudomonadati</taxon>
        <taxon>Pseudomonadota</taxon>
        <taxon>Alphaproteobacteria</taxon>
        <taxon>Hyphomicrobiales</taxon>
        <taxon>Aestuariivirgaceae</taxon>
        <taxon>Taklimakanibacter</taxon>
    </lineage>
</organism>
<evidence type="ECO:0000313" key="1">
    <source>
        <dbReference type="EMBL" id="MBK1866056.1"/>
    </source>
</evidence>
<name>A0ACC5R081_9HYPH</name>
<reference evidence="1" key="1">
    <citation type="submission" date="2021-01" db="EMBL/GenBank/DDBJ databases">
        <authorList>
            <person name="Sun Q."/>
        </authorList>
    </citation>
    <scope>NUCLEOTIDE SEQUENCE</scope>
    <source>
        <strain evidence="1">YIM B02566</strain>
    </source>
</reference>
<dbReference type="Proteomes" id="UP000616151">
    <property type="component" value="Unassembled WGS sequence"/>
</dbReference>
<dbReference type="EMBL" id="JAENHL010000006">
    <property type="protein sequence ID" value="MBK1866056.1"/>
    <property type="molecule type" value="Genomic_DNA"/>
</dbReference>
<protein>
    <submittedName>
        <fullName evidence="1">OmpA family protein</fullName>
    </submittedName>
</protein>
<sequence>MKRTVITLATALLLGTSWTALAQEQDPNAVIIPDGQSGAGQQEGQAPEQKPEKKRKKRDAEQQNESAQPSADQQFEQPQPEKKKRKKQAEQPDDSMQQPSGGQQFEEPKPEKKRKKKQAEQPEEIQQQPAAEQQFEEPKPEKKRKKKQQAEQPEEPVQQPVEEQVQQPEPVKKKKKQAEQPEEPVQQQVDQPVEQPTDQQAEQPQPEKKKKKKEQAEQPAPSEQTTGESKTETPAAGNVPADVSQYLSDTRPASELSDAELSQRIKAGRSLSKMKGLPDDVRQELAGKAKQARTEAIAREQGGGKAGKQPEPGQQTTEQPTGQQPEQTTGESTPGTSDQAGVPPEVTQYLSDTRPASELSDAELAERVKAGRTLSRTKGLSDDVRQELAGRAKQARTEALAREQGKGGKQPESGQQPTAEQPSGEQPTAEKPVGEQPTIADPKKNAEGQEVVPNDQAGQPPITLDKKDVEKLDNTKATPQAEAKAKSYLDDNRRSDQLKDDEAKARLDGMRELLSDNELSRDTKRELRRKLKEERDLYRNRVAEKVIVEEKKDEQRDRIPRRRDREEDRRWDNWAERDILRDRRRSDELEEGELRRRIDIYREAIYDDRYSDDERTYWRDMMDRDRRYLGDRMRRDRDERERYWRDRRDRNEIRIDININLSGDREPPDSAFIDEIDDEELEDYLVTAPRRKVPRRYTVAEIEEEPEIRTAMPAIEIDNIHFGFNEAFLREEEVENLDRIAEVVEKILAAHPDEVFMIEGHTDAVGSDAYNLKLSRERAQAVKKALTSYYAIAPRNLVTAGYGERYLKIPTAEPEEENRRVSFRRVTPLVGEAE</sequence>
<gene>
    <name evidence="1" type="ORF">JHL16_06795</name>
</gene>